<protein>
    <submittedName>
        <fullName evidence="2">Uncharacterized protein</fullName>
    </submittedName>
</protein>
<dbReference type="OrthoDB" id="1923394at2759"/>
<organism evidence="2 3">
    <name type="scientific">Olea europaea subsp. europaea</name>
    <dbReference type="NCBI Taxonomy" id="158383"/>
    <lineage>
        <taxon>Eukaryota</taxon>
        <taxon>Viridiplantae</taxon>
        <taxon>Streptophyta</taxon>
        <taxon>Embryophyta</taxon>
        <taxon>Tracheophyta</taxon>
        <taxon>Spermatophyta</taxon>
        <taxon>Magnoliopsida</taxon>
        <taxon>eudicotyledons</taxon>
        <taxon>Gunneridae</taxon>
        <taxon>Pentapetalae</taxon>
        <taxon>asterids</taxon>
        <taxon>lamiids</taxon>
        <taxon>Lamiales</taxon>
        <taxon>Oleaceae</taxon>
        <taxon>Oleeae</taxon>
        <taxon>Olea</taxon>
    </lineage>
</organism>
<dbReference type="EMBL" id="CACTIH010007474">
    <property type="protein sequence ID" value="CAA3014238.1"/>
    <property type="molecule type" value="Genomic_DNA"/>
</dbReference>
<feature type="region of interest" description="Disordered" evidence="1">
    <location>
        <begin position="175"/>
        <end position="220"/>
    </location>
</feature>
<dbReference type="Pfam" id="PF14009">
    <property type="entry name" value="PADRE"/>
    <property type="match status" value="1"/>
</dbReference>
<feature type="compositionally biased region" description="Basic and acidic residues" evidence="1">
    <location>
        <begin position="182"/>
        <end position="194"/>
    </location>
</feature>
<name>A0A8S0U7K1_OLEEU</name>
<accession>A0A8S0U7K1</accession>
<sequence length="220" mass="24850">MLNKIFGHKKPIPFNHHASPWTAVPPSEKGLKAFTGPAEKGLRALKIVHAGGSAEYYYMAIPAARIIEKYPSFILTRPEVFRRPWDSIVRPEEILVPGQKFYIVPPRTVKKLRRRIKKTISELGETNVSQQKDNLSTSSIMAKSGSKKKSRNHRVRFFGIDVTGKQESDSIPFIKKMGSVPSDKKKPEIFETDGKKRRARYSSAWEPSLTSINETSGPDD</sequence>
<dbReference type="Proteomes" id="UP000594638">
    <property type="component" value="Unassembled WGS sequence"/>
</dbReference>
<gene>
    <name evidence="2" type="ORF">OLEA9_A039156</name>
</gene>
<comment type="caution">
    <text evidence="2">The sequence shown here is derived from an EMBL/GenBank/DDBJ whole genome shotgun (WGS) entry which is preliminary data.</text>
</comment>
<dbReference type="PANTHER" id="PTHR33052">
    <property type="entry name" value="DUF4228 DOMAIN PROTEIN-RELATED"/>
    <property type="match status" value="1"/>
</dbReference>
<reference evidence="2 3" key="1">
    <citation type="submission" date="2019-12" db="EMBL/GenBank/DDBJ databases">
        <authorList>
            <person name="Alioto T."/>
            <person name="Alioto T."/>
            <person name="Gomez Garrido J."/>
        </authorList>
    </citation>
    <scope>NUCLEOTIDE SEQUENCE [LARGE SCALE GENOMIC DNA]</scope>
</reference>
<dbReference type="InterPro" id="IPR025322">
    <property type="entry name" value="PADRE_dom"/>
</dbReference>
<evidence type="ECO:0000313" key="3">
    <source>
        <dbReference type="Proteomes" id="UP000594638"/>
    </source>
</evidence>
<dbReference type="AlphaFoldDB" id="A0A8S0U7K1"/>
<keyword evidence="3" id="KW-1185">Reference proteome</keyword>
<evidence type="ECO:0000313" key="2">
    <source>
        <dbReference type="EMBL" id="CAA3014238.1"/>
    </source>
</evidence>
<feature type="compositionally biased region" description="Polar residues" evidence="1">
    <location>
        <begin position="208"/>
        <end position="220"/>
    </location>
</feature>
<proteinExistence type="predicted"/>
<evidence type="ECO:0000256" key="1">
    <source>
        <dbReference type="SAM" id="MobiDB-lite"/>
    </source>
</evidence>
<dbReference type="Gramene" id="OE9A039156T1">
    <property type="protein sequence ID" value="OE9A039156C1"/>
    <property type="gene ID" value="OE9A039156"/>
</dbReference>